<sequence length="42" mass="4935">MYILASWDYICTFTGYPGLGISKWYRTGSEPVPIFLNRVDFR</sequence>
<reference evidence="1" key="1">
    <citation type="journal article" date="2017" name="Nature">
        <title>The sunflower genome provides insights into oil metabolism, flowering and Asterid evolution.</title>
        <authorList>
            <person name="Badouin H."/>
            <person name="Gouzy J."/>
            <person name="Grassa C.J."/>
            <person name="Murat F."/>
            <person name="Staton S.E."/>
            <person name="Cottret L."/>
            <person name="Lelandais-Briere C."/>
            <person name="Owens G.L."/>
            <person name="Carrere S."/>
            <person name="Mayjonade B."/>
            <person name="Legrand L."/>
            <person name="Gill N."/>
            <person name="Kane N.C."/>
            <person name="Bowers J.E."/>
            <person name="Hubner S."/>
            <person name="Bellec A."/>
            <person name="Berard A."/>
            <person name="Berges H."/>
            <person name="Blanchet N."/>
            <person name="Boniface M.C."/>
            <person name="Brunel D."/>
            <person name="Catrice O."/>
            <person name="Chaidir N."/>
            <person name="Claudel C."/>
            <person name="Donnadieu C."/>
            <person name="Faraut T."/>
            <person name="Fievet G."/>
            <person name="Helmstetter N."/>
            <person name="King M."/>
            <person name="Knapp S.J."/>
            <person name="Lai Z."/>
            <person name="Le Paslier M.C."/>
            <person name="Lippi Y."/>
            <person name="Lorenzon L."/>
            <person name="Mandel J.R."/>
            <person name="Marage G."/>
            <person name="Marchand G."/>
            <person name="Marquand E."/>
            <person name="Bret-Mestries E."/>
            <person name="Morien E."/>
            <person name="Nambeesan S."/>
            <person name="Nguyen T."/>
            <person name="Pegot-Espagnet P."/>
            <person name="Pouilly N."/>
            <person name="Raftis F."/>
            <person name="Sallet E."/>
            <person name="Schiex T."/>
            <person name="Thomas J."/>
            <person name="Vandecasteele C."/>
            <person name="Vares D."/>
            <person name="Vear F."/>
            <person name="Vautrin S."/>
            <person name="Crespi M."/>
            <person name="Mangin B."/>
            <person name="Burke J.M."/>
            <person name="Salse J."/>
            <person name="Munos S."/>
            <person name="Vincourt P."/>
            <person name="Rieseberg L.H."/>
            <person name="Langlade N.B."/>
        </authorList>
    </citation>
    <scope>NUCLEOTIDE SEQUENCE</scope>
    <source>
        <tissue evidence="1">Leaves</tissue>
    </source>
</reference>
<dbReference type="Proteomes" id="UP000215914">
    <property type="component" value="Unassembled WGS sequence"/>
</dbReference>
<keyword evidence="2" id="KW-1185">Reference proteome</keyword>
<name>A0A9K3JGV7_HELAN</name>
<evidence type="ECO:0000313" key="2">
    <source>
        <dbReference type="Proteomes" id="UP000215914"/>
    </source>
</evidence>
<accession>A0A9K3JGV7</accession>
<dbReference type="EMBL" id="MNCJ02000318">
    <property type="protein sequence ID" value="KAF5814950.1"/>
    <property type="molecule type" value="Genomic_DNA"/>
</dbReference>
<dbReference type="Gramene" id="mRNA:HanXRQr2_Chr03g0116971">
    <property type="protein sequence ID" value="mRNA:HanXRQr2_Chr03g0116971"/>
    <property type="gene ID" value="HanXRQr2_Chr03g0116971"/>
</dbReference>
<reference evidence="1" key="2">
    <citation type="submission" date="2020-06" db="EMBL/GenBank/DDBJ databases">
        <title>Helianthus annuus Genome sequencing and assembly Release 2.</title>
        <authorList>
            <person name="Gouzy J."/>
            <person name="Langlade N."/>
            <person name="Munos S."/>
        </authorList>
    </citation>
    <scope>NUCLEOTIDE SEQUENCE</scope>
    <source>
        <tissue evidence="1">Leaves</tissue>
    </source>
</reference>
<gene>
    <name evidence="1" type="ORF">HanXRQr2_Chr03g0116971</name>
</gene>
<dbReference type="AlphaFoldDB" id="A0A9K3JGV7"/>
<evidence type="ECO:0000313" key="1">
    <source>
        <dbReference type="EMBL" id="KAF5814950.1"/>
    </source>
</evidence>
<organism evidence="1 2">
    <name type="scientific">Helianthus annuus</name>
    <name type="common">Common sunflower</name>
    <dbReference type="NCBI Taxonomy" id="4232"/>
    <lineage>
        <taxon>Eukaryota</taxon>
        <taxon>Viridiplantae</taxon>
        <taxon>Streptophyta</taxon>
        <taxon>Embryophyta</taxon>
        <taxon>Tracheophyta</taxon>
        <taxon>Spermatophyta</taxon>
        <taxon>Magnoliopsida</taxon>
        <taxon>eudicotyledons</taxon>
        <taxon>Gunneridae</taxon>
        <taxon>Pentapetalae</taxon>
        <taxon>asterids</taxon>
        <taxon>campanulids</taxon>
        <taxon>Asterales</taxon>
        <taxon>Asteraceae</taxon>
        <taxon>Asteroideae</taxon>
        <taxon>Heliantheae alliance</taxon>
        <taxon>Heliantheae</taxon>
        <taxon>Helianthus</taxon>
    </lineage>
</organism>
<comment type="caution">
    <text evidence="1">The sequence shown here is derived from an EMBL/GenBank/DDBJ whole genome shotgun (WGS) entry which is preliminary data.</text>
</comment>
<proteinExistence type="predicted"/>
<protein>
    <submittedName>
        <fullName evidence="1">Uncharacterized protein</fullName>
    </submittedName>
</protein>